<protein>
    <submittedName>
        <fullName evidence="1">Uncharacterized protein</fullName>
    </submittedName>
</protein>
<dbReference type="OrthoDB" id="10254686at2759"/>
<comment type="caution">
    <text evidence="1">The sequence shown here is derived from an EMBL/GenBank/DDBJ whole genome shotgun (WGS) entry which is preliminary data.</text>
</comment>
<proteinExistence type="predicted"/>
<organism evidence="1 3">
    <name type="scientific">Didymodactylos carnosus</name>
    <dbReference type="NCBI Taxonomy" id="1234261"/>
    <lineage>
        <taxon>Eukaryota</taxon>
        <taxon>Metazoa</taxon>
        <taxon>Spiralia</taxon>
        <taxon>Gnathifera</taxon>
        <taxon>Rotifera</taxon>
        <taxon>Eurotatoria</taxon>
        <taxon>Bdelloidea</taxon>
        <taxon>Philodinida</taxon>
        <taxon>Philodinidae</taxon>
        <taxon>Didymodactylos</taxon>
    </lineage>
</organism>
<gene>
    <name evidence="1" type="ORF">GPM918_LOCUS17718</name>
    <name evidence="2" type="ORF">SRO942_LOCUS17719</name>
</gene>
<keyword evidence="3" id="KW-1185">Reference proteome</keyword>
<dbReference type="EMBL" id="CAJOBC010004948">
    <property type="protein sequence ID" value="CAF3846069.1"/>
    <property type="molecule type" value="Genomic_DNA"/>
</dbReference>
<dbReference type="InterPro" id="IPR036770">
    <property type="entry name" value="Ankyrin_rpt-contain_sf"/>
</dbReference>
<reference evidence="1" key="1">
    <citation type="submission" date="2021-02" db="EMBL/GenBank/DDBJ databases">
        <authorList>
            <person name="Nowell W R."/>
        </authorList>
    </citation>
    <scope>NUCLEOTIDE SEQUENCE</scope>
</reference>
<dbReference type="EMBL" id="CAJNOQ010004946">
    <property type="protein sequence ID" value="CAF1079987.1"/>
    <property type="molecule type" value="Genomic_DNA"/>
</dbReference>
<sequence>MHTVQHKVLVGFREFSCPKNHDSLNTIEFLLNYLRAKSIDIRQQFNTKNCEQLTPFQLATKLSNANVVKVLTSSGYFDENDENELLVKLNEVHITEKQL</sequence>
<evidence type="ECO:0000313" key="3">
    <source>
        <dbReference type="Proteomes" id="UP000663829"/>
    </source>
</evidence>
<evidence type="ECO:0000313" key="1">
    <source>
        <dbReference type="EMBL" id="CAF1079987.1"/>
    </source>
</evidence>
<dbReference type="SUPFAM" id="SSF48403">
    <property type="entry name" value="Ankyrin repeat"/>
    <property type="match status" value="1"/>
</dbReference>
<accession>A0A814MJA7</accession>
<dbReference type="Proteomes" id="UP000681722">
    <property type="component" value="Unassembled WGS sequence"/>
</dbReference>
<name>A0A814MJA7_9BILA</name>
<dbReference type="Proteomes" id="UP000663829">
    <property type="component" value="Unassembled WGS sequence"/>
</dbReference>
<dbReference type="AlphaFoldDB" id="A0A814MJA7"/>
<evidence type="ECO:0000313" key="2">
    <source>
        <dbReference type="EMBL" id="CAF3846069.1"/>
    </source>
</evidence>